<dbReference type="Gene3D" id="3.30.60.10">
    <property type="entry name" value="Endochitinase-like"/>
    <property type="match status" value="1"/>
</dbReference>
<reference evidence="6" key="1">
    <citation type="submission" date="2022-08" db="EMBL/GenBank/DDBJ databases">
        <authorList>
            <person name="Gutierrez-Valencia J."/>
        </authorList>
    </citation>
    <scope>NUCLEOTIDE SEQUENCE</scope>
</reference>
<dbReference type="GO" id="GO:0008061">
    <property type="term" value="F:chitin binding"/>
    <property type="evidence" value="ECO:0007669"/>
    <property type="project" value="UniProtKB-UniRule"/>
</dbReference>
<feature type="disulfide bond" evidence="3">
    <location>
        <begin position="48"/>
        <end position="62"/>
    </location>
</feature>
<dbReference type="PROSITE" id="PS00026">
    <property type="entry name" value="CHIT_BIND_I_1"/>
    <property type="match status" value="1"/>
</dbReference>
<name>A0AAV0LGC0_9ROSI</name>
<comment type="caution">
    <text evidence="6">The sequence shown here is derived from an EMBL/GenBank/DDBJ whole genome shotgun (WGS) entry which is preliminary data.</text>
</comment>
<feature type="chain" id="PRO_5043886026" description="Chitin-binding type-1 domain-containing protein" evidence="4">
    <location>
        <begin position="23"/>
        <end position="167"/>
    </location>
</feature>
<evidence type="ECO:0000313" key="7">
    <source>
        <dbReference type="Proteomes" id="UP001154282"/>
    </source>
</evidence>
<gene>
    <name evidence="6" type="ORF">LITE_LOCUS23542</name>
</gene>
<feature type="domain" description="Chitin-binding type-1" evidence="5">
    <location>
        <begin position="31"/>
        <end position="73"/>
    </location>
</feature>
<feature type="disulfide bond" evidence="3">
    <location>
        <begin position="43"/>
        <end position="55"/>
    </location>
</feature>
<evidence type="ECO:0000256" key="1">
    <source>
        <dbReference type="ARBA" id="ARBA00022669"/>
    </source>
</evidence>
<dbReference type="SUPFAM" id="SSF57016">
    <property type="entry name" value="Plant lectins/antimicrobial peptides"/>
    <property type="match status" value="1"/>
</dbReference>
<keyword evidence="1 3" id="KW-0147">Chitin-binding</keyword>
<sequence length="167" mass="17916">MMRWVILLIATLVIAHLGLPAANHIGHERSDHRCGPSVNCSLCNKKRCCSASGYCGSGDDYCGVYSCAYDCPFDPHTPPCKPYASSFSDLASGTGDVGGERANCAVIHVNMSMGWIQQHGPAVFCGRQPASNGRTTTSSDACGNCLKVNIMGYYLEAYCAYNSNMRL</sequence>
<dbReference type="PROSITE" id="PS50941">
    <property type="entry name" value="CHIT_BIND_I_2"/>
    <property type="match status" value="1"/>
</dbReference>
<dbReference type="SMART" id="SM00270">
    <property type="entry name" value="ChtBD1"/>
    <property type="match status" value="1"/>
</dbReference>
<dbReference type="InterPro" id="IPR018371">
    <property type="entry name" value="Chitin-binding_1_CS"/>
</dbReference>
<evidence type="ECO:0000259" key="5">
    <source>
        <dbReference type="PROSITE" id="PS50941"/>
    </source>
</evidence>
<organism evidence="6 7">
    <name type="scientific">Linum tenue</name>
    <dbReference type="NCBI Taxonomy" id="586396"/>
    <lineage>
        <taxon>Eukaryota</taxon>
        <taxon>Viridiplantae</taxon>
        <taxon>Streptophyta</taxon>
        <taxon>Embryophyta</taxon>
        <taxon>Tracheophyta</taxon>
        <taxon>Spermatophyta</taxon>
        <taxon>Magnoliopsida</taxon>
        <taxon>eudicotyledons</taxon>
        <taxon>Gunneridae</taxon>
        <taxon>Pentapetalae</taxon>
        <taxon>rosids</taxon>
        <taxon>fabids</taxon>
        <taxon>Malpighiales</taxon>
        <taxon>Linaceae</taxon>
        <taxon>Linum</taxon>
    </lineage>
</organism>
<dbReference type="CDD" id="cd00035">
    <property type="entry name" value="ChtBD1"/>
    <property type="match status" value="1"/>
</dbReference>
<evidence type="ECO:0000256" key="2">
    <source>
        <dbReference type="ARBA" id="ARBA00023157"/>
    </source>
</evidence>
<dbReference type="Proteomes" id="UP001154282">
    <property type="component" value="Unassembled WGS sequence"/>
</dbReference>
<keyword evidence="2 3" id="KW-1015">Disulfide bond</keyword>
<evidence type="ECO:0000256" key="3">
    <source>
        <dbReference type="PROSITE-ProRule" id="PRU00261"/>
    </source>
</evidence>
<dbReference type="InterPro" id="IPR001002">
    <property type="entry name" value="Chitin-bd_1"/>
</dbReference>
<evidence type="ECO:0000313" key="6">
    <source>
        <dbReference type="EMBL" id="CAI0432675.1"/>
    </source>
</evidence>
<accession>A0AAV0LGC0</accession>
<proteinExistence type="predicted"/>
<feature type="signal peptide" evidence="4">
    <location>
        <begin position="1"/>
        <end position="22"/>
    </location>
</feature>
<dbReference type="AlphaFoldDB" id="A0AAV0LGC0"/>
<feature type="disulfide bond" evidence="3">
    <location>
        <begin position="34"/>
        <end position="49"/>
    </location>
</feature>
<dbReference type="EMBL" id="CAMGYJ010000006">
    <property type="protein sequence ID" value="CAI0432675.1"/>
    <property type="molecule type" value="Genomic_DNA"/>
</dbReference>
<keyword evidence="7" id="KW-1185">Reference proteome</keyword>
<keyword evidence="4" id="KW-0732">Signal</keyword>
<evidence type="ECO:0000256" key="4">
    <source>
        <dbReference type="SAM" id="SignalP"/>
    </source>
</evidence>
<protein>
    <recommendedName>
        <fullName evidence="5">Chitin-binding type-1 domain-containing protein</fullName>
    </recommendedName>
</protein>
<dbReference type="InterPro" id="IPR036861">
    <property type="entry name" value="Endochitinase-like_sf"/>
</dbReference>
<feature type="disulfide bond" evidence="3">
    <location>
        <begin position="67"/>
        <end position="71"/>
    </location>
</feature>